<dbReference type="PROSITE" id="PS00732">
    <property type="entry name" value="RIBOSOMAL_S16"/>
    <property type="match status" value="1"/>
</dbReference>
<protein>
    <recommendedName>
        <fullName evidence="3">Small ribosomal subunit protein bS16</fullName>
    </recommendedName>
</protein>
<dbReference type="NCBIfam" id="TIGR00002">
    <property type="entry name" value="S16"/>
    <property type="match status" value="1"/>
</dbReference>
<name>A0ABP0EVN6_9RICK</name>
<dbReference type="PANTHER" id="PTHR12919:SF20">
    <property type="entry name" value="SMALL RIBOSOMAL SUBUNIT PROTEIN BS16M"/>
    <property type="match status" value="1"/>
</dbReference>
<dbReference type="Proteomes" id="UP001314181">
    <property type="component" value="Unassembled WGS sequence"/>
</dbReference>
<evidence type="ECO:0000313" key="5">
    <source>
        <dbReference type="Proteomes" id="UP001314181"/>
    </source>
</evidence>
<dbReference type="HAMAP" id="MF_00385">
    <property type="entry name" value="Ribosomal_bS16"/>
    <property type="match status" value="1"/>
</dbReference>
<dbReference type="SUPFAM" id="SSF54565">
    <property type="entry name" value="Ribosomal protein S16"/>
    <property type="match status" value="1"/>
</dbReference>
<gene>
    <name evidence="3 4" type="primary">rpsP</name>
    <name evidence="4" type="ORF">CAXC1_330049</name>
</gene>
<dbReference type="RefSeq" id="WP_338364363.1">
    <property type="nucleotide sequence ID" value="NZ_CAWVOK010000026.1"/>
</dbReference>
<comment type="similarity">
    <text evidence="3">Belongs to the bacterial ribosomal protein bS16 family.</text>
</comment>
<dbReference type="InterPro" id="IPR023803">
    <property type="entry name" value="Ribosomal_bS16_dom_sf"/>
</dbReference>
<reference evidence="4 5" key="1">
    <citation type="submission" date="2024-01" db="EMBL/GenBank/DDBJ databases">
        <authorList>
            <person name="Kunselman E."/>
        </authorList>
    </citation>
    <scope>NUCLEOTIDE SEQUENCE [LARGE SCALE GENOMIC DNA]</scope>
    <source>
        <strain evidence="4">2 abalone samples</strain>
    </source>
</reference>
<keyword evidence="5" id="KW-1185">Reference proteome</keyword>
<organism evidence="4 5">
    <name type="scientific">Candidatus Xenohaliotis californiensis</name>
    <dbReference type="NCBI Taxonomy" id="84677"/>
    <lineage>
        <taxon>Bacteria</taxon>
        <taxon>Pseudomonadati</taxon>
        <taxon>Pseudomonadota</taxon>
        <taxon>Alphaproteobacteria</taxon>
        <taxon>Rickettsiales</taxon>
        <taxon>Anaplasmataceae</taxon>
        <taxon>Candidatus Xenohaliotis</taxon>
    </lineage>
</organism>
<dbReference type="Gene3D" id="3.30.1320.10">
    <property type="match status" value="1"/>
</dbReference>
<dbReference type="GO" id="GO:0005840">
    <property type="term" value="C:ribosome"/>
    <property type="evidence" value="ECO:0007669"/>
    <property type="project" value="UniProtKB-KW"/>
</dbReference>
<proteinExistence type="inferred from homology"/>
<dbReference type="PANTHER" id="PTHR12919">
    <property type="entry name" value="30S RIBOSOMAL PROTEIN S16"/>
    <property type="match status" value="1"/>
</dbReference>
<evidence type="ECO:0000313" key="4">
    <source>
        <dbReference type="EMBL" id="CAK8163289.1"/>
    </source>
</evidence>
<comment type="caution">
    <text evidence="4">The sequence shown here is derived from an EMBL/GenBank/DDBJ whole genome shotgun (WGS) entry which is preliminary data.</text>
</comment>
<sequence length="85" mass="9879">MPVKIRLTRMGAVHRPFYRIVVANAKAPRDGKFIEKIGYYNPLLPKDHTNRFHIDVSRFKYWVSTGAIPTKVILRLTNNLKELVS</sequence>
<evidence type="ECO:0000256" key="2">
    <source>
        <dbReference type="ARBA" id="ARBA00023274"/>
    </source>
</evidence>
<dbReference type="EMBL" id="CAWVOK010000026">
    <property type="protein sequence ID" value="CAK8163289.1"/>
    <property type="molecule type" value="Genomic_DNA"/>
</dbReference>
<keyword evidence="1 3" id="KW-0689">Ribosomal protein</keyword>
<evidence type="ECO:0000256" key="1">
    <source>
        <dbReference type="ARBA" id="ARBA00022980"/>
    </source>
</evidence>
<accession>A0ABP0EVN6</accession>
<dbReference type="InterPro" id="IPR000307">
    <property type="entry name" value="Ribosomal_bS16"/>
</dbReference>
<keyword evidence="2 3" id="KW-0687">Ribonucleoprotein</keyword>
<dbReference type="Pfam" id="PF00886">
    <property type="entry name" value="Ribosomal_S16"/>
    <property type="match status" value="1"/>
</dbReference>
<dbReference type="InterPro" id="IPR020592">
    <property type="entry name" value="Ribosomal_bS16_CS"/>
</dbReference>
<evidence type="ECO:0000256" key="3">
    <source>
        <dbReference type="HAMAP-Rule" id="MF_00385"/>
    </source>
</evidence>